<feature type="domain" description="Probable transposase IS891/IS1136/IS1341" evidence="8">
    <location>
        <begin position="168"/>
        <end position="289"/>
    </location>
</feature>
<keyword evidence="11" id="KW-0378">Hydrolase</keyword>
<dbReference type="PANTHER" id="PTHR30405">
    <property type="entry name" value="TRANSPOSASE"/>
    <property type="match status" value="1"/>
</dbReference>
<accession>A0ABU6NK59</accession>
<evidence type="ECO:0000256" key="7">
    <source>
        <dbReference type="ARBA" id="ARBA00023172"/>
    </source>
</evidence>
<evidence type="ECO:0000256" key="2">
    <source>
        <dbReference type="ARBA" id="ARBA00011044"/>
    </source>
</evidence>
<dbReference type="NCBIfam" id="NF038281">
    <property type="entry name" value="IS200_TnpB"/>
    <property type="match status" value="1"/>
</dbReference>
<evidence type="ECO:0000256" key="6">
    <source>
        <dbReference type="ARBA" id="ARBA00023125"/>
    </source>
</evidence>
<evidence type="ECO:0000256" key="4">
    <source>
        <dbReference type="ARBA" id="ARBA00022723"/>
    </source>
</evidence>
<organism evidence="11 12">
    <name type="scientific">Shouchella miscanthi</name>
    <dbReference type="NCBI Taxonomy" id="2598861"/>
    <lineage>
        <taxon>Bacteria</taxon>
        <taxon>Bacillati</taxon>
        <taxon>Bacillota</taxon>
        <taxon>Bacilli</taxon>
        <taxon>Bacillales</taxon>
        <taxon>Bacillaceae</taxon>
        <taxon>Shouchella</taxon>
    </lineage>
</organism>
<dbReference type="Pfam" id="PF12323">
    <property type="entry name" value="HTH_OrfB_IS605"/>
    <property type="match status" value="1"/>
</dbReference>
<evidence type="ECO:0000313" key="11">
    <source>
        <dbReference type="EMBL" id="MED4128598.1"/>
    </source>
</evidence>
<reference evidence="11 12" key="1">
    <citation type="submission" date="2023-03" db="EMBL/GenBank/DDBJ databases">
        <title>Bacillus Genome Sequencing.</title>
        <authorList>
            <person name="Dunlap C."/>
        </authorList>
    </citation>
    <scope>NUCLEOTIDE SEQUENCE [LARGE SCALE GENOMIC DNA]</scope>
    <source>
        <strain evidence="11 12">B-4107</strain>
    </source>
</reference>
<dbReference type="NCBIfam" id="TIGR01766">
    <property type="entry name" value="IS200/IS605 family accessory protein TnpB-like domain"/>
    <property type="match status" value="1"/>
</dbReference>
<keyword evidence="12" id="KW-1185">Reference proteome</keyword>
<keyword evidence="4" id="KW-0479">Metal-binding</keyword>
<proteinExistence type="inferred from homology"/>
<evidence type="ECO:0000259" key="10">
    <source>
        <dbReference type="Pfam" id="PF12323"/>
    </source>
</evidence>
<dbReference type="InterPro" id="IPR053522">
    <property type="entry name" value="RNA-guided_endonuclease_TnpB"/>
</dbReference>
<evidence type="ECO:0000259" key="8">
    <source>
        <dbReference type="Pfam" id="PF01385"/>
    </source>
</evidence>
<keyword evidence="11" id="KW-0255">Endonuclease</keyword>
<evidence type="ECO:0000256" key="3">
    <source>
        <dbReference type="ARBA" id="ARBA00022578"/>
    </source>
</evidence>
<evidence type="ECO:0000256" key="5">
    <source>
        <dbReference type="ARBA" id="ARBA00022833"/>
    </source>
</evidence>
<dbReference type="RefSeq" id="WP_328237376.1">
    <property type="nucleotide sequence ID" value="NZ_JAROAS010000020.1"/>
</dbReference>
<name>A0ABU6NK59_9BACI</name>
<dbReference type="PANTHER" id="PTHR30405:SF25">
    <property type="entry name" value="RNA-GUIDED DNA ENDONUCLEASE INSQ-RELATED"/>
    <property type="match status" value="1"/>
</dbReference>
<dbReference type="InterPro" id="IPR010095">
    <property type="entry name" value="Cas12f1-like_TNB"/>
</dbReference>
<feature type="domain" description="Cas12f1-like TNB" evidence="9">
    <location>
        <begin position="301"/>
        <end position="368"/>
    </location>
</feature>
<feature type="domain" description="Transposase putative helix-turn-helix" evidence="10">
    <location>
        <begin position="1"/>
        <end position="45"/>
    </location>
</feature>
<dbReference type="InterPro" id="IPR051399">
    <property type="entry name" value="RNA-guided_DNA_endo/Transpos"/>
</dbReference>
<protein>
    <submittedName>
        <fullName evidence="11">IS200/IS605 family element RNA-guided endonuclease TnpB</fullName>
    </submittedName>
</protein>
<comment type="similarity">
    <text evidence="1">In the C-terminal section; belongs to the transposase 35 family.</text>
</comment>
<dbReference type="EMBL" id="JAROAS010000020">
    <property type="protein sequence ID" value="MED4128598.1"/>
    <property type="molecule type" value="Genomic_DNA"/>
</dbReference>
<evidence type="ECO:0000313" key="12">
    <source>
        <dbReference type="Proteomes" id="UP001341820"/>
    </source>
</evidence>
<dbReference type="InterPro" id="IPR001959">
    <property type="entry name" value="Transposase"/>
</dbReference>
<comment type="similarity">
    <text evidence="2">In the N-terminal section; belongs to the transposase 2 family.</text>
</comment>
<dbReference type="InterPro" id="IPR021027">
    <property type="entry name" value="Transposase_put_HTH"/>
</dbReference>
<dbReference type="Proteomes" id="UP001341820">
    <property type="component" value="Unassembled WGS sequence"/>
</dbReference>
<keyword evidence="6" id="KW-0238">DNA-binding</keyword>
<evidence type="ECO:0000259" key="9">
    <source>
        <dbReference type="Pfam" id="PF07282"/>
    </source>
</evidence>
<dbReference type="GO" id="GO:0004519">
    <property type="term" value="F:endonuclease activity"/>
    <property type="evidence" value="ECO:0007669"/>
    <property type="project" value="UniProtKB-KW"/>
</dbReference>
<dbReference type="Pfam" id="PF01385">
    <property type="entry name" value="OrfB_IS605"/>
    <property type="match status" value="1"/>
</dbReference>
<keyword evidence="3" id="KW-0815">Transposition</keyword>
<sequence length="381" mass="44379">MERLKGYKYRIYPNEQQKEFFSKSFGCVRFVYNRMLNDRIEAYQSVKQNPAIKMEYPTPAQYKKEFAFLKEPDSLALANAQINLNKAYNSFFKGENKFPNFKSKKNPIQSYTTNNQKGTVAVIGDKYLRLPKIKERIRIRIHRPYQGEIRSATVSRHSSGKYYVSILCKHEIAELTKTNRNIGIDLGISDFAIFSDGTKHDNNRFSTDQEKKLKFEQRKLSRRALLAKKSGKKLFDCKNYQKQKIKVARLREKVAFQRKDFLHKLSTNIVKNHDIICIENLNVKGMVKNKKLSKSISDVSWSEFSRQLEYKSKWYGKELIKIDQWFPSSQICSTCGHQDGKKPLHVREWTCTSCGSNHDRDLNASINILNEGLKGILETAV</sequence>
<comment type="caution">
    <text evidence="11">The sequence shown here is derived from an EMBL/GenBank/DDBJ whole genome shotgun (WGS) entry which is preliminary data.</text>
</comment>
<dbReference type="NCBIfam" id="NF040570">
    <property type="entry name" value="guided_TnpB"/>
    <property type="match status" value="1"/>
</dbReference>
<dbReference type="Pfam" id="PF07282">
    <property type="entry name" value="Cas12f1-like_TNB"/>
    <property type="match status" value="1"/>
</dbReference>
<keyword evidence="11" id="KW-0540">Nuclease</keyword>
<gene>
    <name evidence="11" type="primary">tnpB</name>
    <name evidence="11" type="ORF">P5F74_10675</name>
</gene>
<evidence type="ECO:0000256" key="1">
    <source>
        <dbReference type="ARBA" id="ARBA00008761"/>
    </source>
</evidence>
<keyword evidence="7" id="KW-0233">DNA recombination</keyword>
<keyword evidence="5" id="KW-0862">Zinc</keyword>